<dbReference type="STRING" id="857293.CAAU_1590"/>
<evidence type="ECO:0000256" key="6">
    <source>
        <dbReference type="ARBA" id="ARBA00023136"/>
    </source>
</evidence>
<dbReference type="SUPFAM" id="SSF161111">
    <property type="entry name" value="Cation efflux protein transmembrane domain-like"/>
    <property type="match status" value="1"/>
</dbReference>
<feature type="transmembrane region" description="Helical" evidence="7">
    <location>
        <begin position="193"/>
        <end position="211"/>
    </location>
</feature>
<comment type="similarity">
    <text evidence="2">Belongs to the cation diffusion facilitator (CDF) transporter (TC 2.A.4) family.</text>
</comment>
<organism evidence="10 11">
    <name type="scientific">Caloramator australicus RC3</name>
    <dbReference type="NCBI Taxonomy" id="857293"/>
    <lineage>
        <taxon>Bacteria</taxon>
        <taxon>Bacillati</taxon>
        <taxon>Bacillota</taxon>
        <taxon>Clostridia</taxon>
        <taxon>Eubacteriales</taxon>
        <taxon>Clostridiaceae</taxon>
        <taxon>Caloramator</taxon>
    </lineage>
</organism>
<dbReference type="eggNOG" id="COG0053">
    <property type="taxonomic scope" value="Bacteria"/>
</dbReference>
<evidence type="ECO:0000256" key="4">
    <source>
        <dbReference type="ARBA" id="ARBA00022692"/>
    </source>
</evidence>
<name>I7K805_9CLOT</name>
<dbReference type="NCBIfam" id="TIGR01297">
    <property type="entry name" value="CDF"/>
    <property type="match status" value="1"/>
</dbReference>
<sequence length="388" mass="43789">MLTDILIKKFIKNAEDERKSLGLLSGYVGIFINLILFIIKLIIGFLSNSISITADAFNNFSDMGSSVITIIGFKLSDKPADKEHPFGHGRGEYIAGLIVSIMVILVGFEFLKSSFSKILHPEKLKFSLLSFFILIISISFKLWLGRFNSRLAKITNSNILDATSLDSFSDVLITSTVALGFLLSKYINFPLDGYIGLIVALFIIFAGYKLIKETISPLLGEAPDPKLVDEIISELLSYEYIIGVHDIIIHSYGHKTHLVSVHAEVPSNIDIMELHEMIDKAENEISKKLNITLIIHMDPVNMDDNEVLEAKKEVIKILKDYPEVLSFHDFRIIGHNDKKSIIFDLVVSHDVLKKDEPTLIKDIISKITNIHPNYKVIIHIDRDYIQLH</sequence>
<dbReference type="InterPro" id="IPR002524">
    <property type="entry name" value="Cation_efflux"/>
</dbReference>
<keyword evidence="3" id="KW-0813">Transport</keyword>
<protein>
    <submittedName>
        <fullName evidence="10">Cobalt-zinc-cadmium resistance protein</fullName>
    </submittedName>
</protein>
<dbReference type="AlphaFoldDB" id="I7K805"/>
<feature type="domain" description="Cation efflux protein cytoplasmic" evidence="9">
    <location>
        <begin position="223"/>
        <end position="299"/>
    </location>
</feature>
<dbReference type="PANTHER" id="PTHR43840:SF15">
    <property type="entry name" value="MITOCHONDRIAL METAL TRANSPORTER 1-RELATED"/>
    <property type="match status" value="1"/>
</dbReference>
<feature type="transmembrane region" description="Helical" evidence="7">
    <location>
        <begin position="126"/>
        <end position="144"/>
    </location>
</feature>
<dbReference type="FunFam" id="1.20.1510.10:FF:000006">
    <property type="entry name" value="Divalent cation efflux transporter"/>
    <property type="match status" value="1"/>
</dbReference>
<feature type="transmembrane region" description="Helical" evidence="7">
    <location>
        <begin position="21"/>
        <end position="44"/>
    </location>
</feature>
<reference evidence="10 11" key="1">
    <citation type="journal article" date="2011" name="J. Bacteriol.">
        <title>Draft genome sequence of Caloramator australicus strain RC3T, a thermoanaerobe from the Great Artesian Basin of Australia.</title>
        <authorList>
            <person name="Ogg C.D."/>
            <person name="Patel B.K.C."/>
        </authorList>
    </citation>
    <scope>NUCLEOTIDE SEQUENCE [LARGE SCALE GENOMIC DNA]</scope>
    <source>
        <strain evidence="10 11">RC3</strain>
    </source>
</reference>
<keyword evidence="4 7" id="KW-0812">Transmembrane</keyword>
<dbReference type="GO" id="GO:0008324">
    <property type="term" value="F:monoatomic cation transmembrane transporter activity"/>
    <property type="evidence" value="ECO:0007669"/>
    <property type="project" value="InterPro"/>
</dbReference>
<dbReference type="InterPro" id="IPR036837">
    <property type="entry name" value="Cation_efflux_CTD_sf"/>
</dbReference>
<proteinExistence type="inferred from homology"/>
<evidence type="ECO:0000256" key="7">
    <source>
        <dbReference type="SAM" id="Phobius"/>
    </source>
</evidence>
<dbReference type="InterPro" id="IPR027470">
    <property type="entry name" value="Cation_efflux_CTD"/>
</dbReference>
<feature type="domain" description="Cation efflux protein cytoplasmic" evidence="9">
    <location>
        <begin position="311"/>
        <end position="382"/>
    </location>
</feature>
<evidence type="ECO:0000313" key="10">
    <source>
        <dbReference type="EMBL" id="CCJ33674.1"/>
    </source>
</evidence>
<evidence type="ECO:0000256" key="5">
    <source>
        <dbReference type="ARBA" id="ARBA00022989"/>
    </source>
</evidence>
<comment type="subcellular location">
    <subcellularLocation>
        <location evidence="1">Membrane</location>
        <topology evidence="1">Multi-pass membrane protein</topology>
    </subcellularLocation>
</comment>
<keyword evidence="11" id="KW-1185">Reference proteome</keyword>
<dbReference type="PANTHER" id="PTHR43840">
    <property type="entry name" value="MITOCHONDRIAL METAL TRANSPORTER 1-RELATED"/>
    <property type="match status" value="1"/>
</dbReference>
<feature type="domain" description="Cation efflux protein transmembrane" evidence="8">
    <location>
        <begin position="28"/>
        <end position="219"/>
    </location>
</feature>
<dbReference type="SUPFAM" id="SSF160240">
    <property type="entry name" value="Cation efflux protein cytoplasmic domain-like"/>
    <property type="match status" value="2"/>
</dbReference>
<dbReference type="Gene3D" id="1.20.1510.10">
    <property type="entry name" value="Cation efflux protein transmembrane domain"/>
    <property type="match status" value="1"/>
</dbReference>
<gene>
    <name evidence="10" type="ORF">CAAU_1590</name>
</gene>
<evidence type="ECO:0000313" key="11">
    <source>
        <dbReference type="Proteomes" id="UP000007652"/>
    </source>
</evidence>
<dbReference type="EMBL" id="CAKP01000082">
    <property type="protein sequence ID" value="CCJ33674.1"/>
    <property type="molecule type" value="Genomic_DNA"/>
</dbReference>
<evidence type="ECO:0000256" key="1">
    <source>
        <dbReference type="ARBA" id="ARBA00004141"/>
    </source>
</evidence>
<keyword evidence="5 7" id="KW-1133">Transmembrane helix</keyword>
<dbReference type="RefSeq" id="WP_008908938.1">
    <property type="nucleotide sequence ID" value="NZ_CAKP01000082.1"/>
</dbReference>
<dbReference type="Proteomes" id="UP000007652">
    <property type="component" value="Unassembled WGS sequence"/>
</dbReference>
<dbReference type="InterPro" id="IPR050291">
    <property type="entry name" value="CDF_Transporter"/>
</dbReference>
<keyword evidence="6 7" id="KW-0472">Membrane</keyword>
<dbReference type="Pfam" id="PF01545">
    <property type="entry name" value="Cation_efflux"/>
    <property type="match status" value="1"/>
</dbReference>
<feature type="transmembrane region" description="Helical" evidence="7">
    <location>
        <begin position="165"/>
        <end position="187"/>
    </location>
</feature>
<dbReference type="GO" id="GO:0016020">
    <property type="term" value="C:membrane"/>
    <property type="evidence" value="ECO:0007669"/>
    <property type="project" value="UniProtKB-SubCell"/>
</dbReference>
<evidence type="ECO:0000259" key="8">
    <source>
        <dbReference type="Pfam" id="PF01545"/>
    </source>
</evidence>
<evidence type="ECO:0000256" key="2">
    <source>
        <dbReference type="ARBA" id="ARBA00008114"/>
    </source>
</evidence>
<feature type="transmembrane region" description="Helical" evidence="7">
    <location>
        <begin position="93"/>
        <end position="111"/>
    </location>
</feature>
<dbReference type="Pfam" id="PF16916">
    <property type="entry name" value="ZT_dimer"/>
    <property type="match status" value="2"/>
</dbReference>
<evidence type="ECO:0000259" key="9">
    <source>
        <dbReference type="Pfam" id="PF16916"/>
    </source>
</evidence>
<accession>I7K805</accession>
<dbReference type="InterPro" id="IPR027469">
    <property type="entry name" value="Cation_efflux_TMD_sf"/>
</dbReference>
<dbReference type="Gene3D" id="3.30.70.1350">
    <property type="entry name" value="Cation efflux protein, cytoplasmic domain"/>
    <property type="match status" value="2"/>
</dbReference>
<evidence type="ECO:0000256" key="3">
    <source>
        <dbReference type="ARBA" id="ARBA00022448"/>
    </source>
</evidence>
<dbReference type="OrthoDB" id="9806522at2"/>
<dbReference type="InterPro" id="IPR058533">
    <property type="entry name" value="Cation_efflux_TM"/>
</dbReference>
<comment type="caution">
    <text evidence="10">The sequence shown here is derived from an EMBL/GenBank/DDBJ whole genome shotgun (WGS) entry which is preliminary data.</text>
</comment>